<feature type="transmembrane region" description="Helical" evidence="1">
    <location>
        <begin position="72"/>
        <end position="90"/>
    </location>
</feature>
<dbReference type="Proteomes" id="UP000218209">
    <property type="component" value="Unassembled WGS sequence"/>
</dbReference>
<proteinExistence type="predicted"/>
<accession>A0A1X6PJN1</accession>
<keyword evidence="3" id="KW-1185">Reference proteome</keyword>
<feature type="transmembrane region" description="Helical" evidence="1">
    <location>
        <begin position="97"/>
        <end position="120"/>
    </location>
</feature>
<keyword evidence="1" id="KW-1133">Transmembrane helix</keyword>
<dbReference type="EMBL" id="KV918766">
    <property type="protein sequence ID" value="OSX81104.1"/>
    <property type="molecule type" value="Genomic_DNA"/>
</dbReference>
<keyword evidence="1" id="KW-0472">Membrane</keyword>
<protein>
    <submittedName>
        <fullName evidence="2">Uncharacterized protein</fullName>
    </submittedName>
</protein>
<reference evidence="2 3" key="1">
    <citation type="submission" date="2017-03" db="EMBL/GenBank/DDBJ databases">
        <title>WGS assembly of Porphyra umbilicalis.</title>
        <authorList>
            <person name="Brawley S.H."/>
            <person name="Blouin N.A."/>
            <person name="Ficko-Blean E."/>
            <person name="Wheeler G.L."/>
            <person name="Lohr M."/>
            <person name="Goodson H.V."/>
            <person name="Jenkins J.W."/>
            <person name="Blaby-Haas C.E."/>
            <person name="Helliwell K.E."/>
            <person name="Chan C."/>
            <person name="Marriage T."/>
            <person name="Bhattacharya D."/>
            <person name="Klein A.S."/>
            <person name="Badis Y."/>
            <person name="Brodie J."/>
            <person name="Cao Y."/>
            <person name="Collen J."/>
            <person name="Dittami S.M."/>
            <person name="Gachon C.M."/>
            <person name="Green B.R."/>
            <person name="Karpowicz S."/>
            <person name="Kim J.W."/>
            <person name="Kudahl U."/>
            <person name="Lin S."/>
            <person name="Michel G."/>
            <person name="Mittag M."/>
            <person name="Olson B.J."/>
            <person name="Pangilinan J."/>
            <person name="Peng Y."/>
            <person name="Qiu H."/>
            <person name="Shu S."/>
            <person name="Singer J.T."/>
            <person name="Smith A.G."/>
            <person name="Sprecher B.N."/>
            <person name="Wagner V."/>
            <person name="Wang W."/>
            <person name="Wang Z.-Y."/>
            <person name="Yan J."/>
            <person name="Yarish C."/>
            <person name="Zoeuner-Riek S."/>
            <person name="Zhuang Y."/>
            <person name="Zou Y."/>
            <person name="Lindquist E.A."/>
            <person name="Grimwood J."/>
            <person name="Barry K."/>
            <person name="Rokhsar D.S."/>
            <person name="Schmutz J."/>
            <person name="Stiller J.W."/>
            <person name="Grossman A.R."/>
            <person name="Prochnik S.E."/>
        </authorList>
    </citation>
    <scope>NUCLEOTIDE SEQUENCE [LARGE SCALE GENOMIC DNA]</scope>
    <source>
        <strain evidence="2">4086291</strain>
    </source>
</reference>
<evidence type="ECO:0000313" key="2">
    <source>
        <dbReference type="EMBL" id="OSX81104.1"/>
    </source>
</evidence>
<evidence type="ECO:0000256" key="1">
    <source>
        <dbReference type="SAM" id="Phobius"/>
    </source>
</evidence>
<dbReference type="AlphaFoldDB" id="A0A1X6PJN1"/>
<evidence type="ECO:0000313" key="3">
    <source>
        <dbReference type="Proteomes" id="UP000218209"/>
    </source>
</evidence>
<sequence length="256" mass="26225">MGRLLNDTLTNTVTVCALALIFPSVLILRWRHWSTTTLVVIASLLLNGLLLVDGGLDAVAYRGVGSRTTLAAAFYAGSEAIVSASGMCFGQKSRAKWTTIVCALLLGVVGGVAGALPLFYHAAGGGATGGWSAPGGNAEIEPSPVCDDSDVCAVRFAVAVAALWFSFLVQGASDAATFTQHGSCKTWVVVVGRLVGLAGFGIILVGAFTASAGVDRGRINLLTTVVGPYLGYGVTNIVTQATGEMEDRDEGGGVRV</sequence>
<feature type="transmembrane region" description="Helical" evidence="1">
    <location>
        <begin position="187"/>
        <end position="210"/>
    </location>
</feature>
<keyword evidence="1" id="KW-0812">Transmembrane</keyword>
<feature type="transmembrane region" description="Helical" evidence="1">
    <location>
        <begin position="35"/>
        <end position="52"/>
    </location>
</feature>
<name>A0A1X6PJN1_PORUM</name>
<organism evidence="2 3">
    <name type="scientific">Porphyra umbilicalis</name>
    <name type="common">Purple laver</name>
    <name type="synonym">Red alga</name>
    <dbReference type="NCBI Taxonomy" id="2786"/>
    <lineage>
        <taxon>Eukaryota</taxon>
        <taxon>Rhodophyta</taxon>
        <taxon>Bangiophyceae</taxon>
        <taxon>Bangiales</taxon>
        <taxon>Bangiaceae</taxon>
        <taxon>Porphyra</taxon>
    </lineage>
</organism>
<feature type="transmembrane region" description="Helical" evidence="1">
    <location>
        <begin position="12"/>
        <end position="28"/>
    </location>
</feature>
<gene>
    <name evidence="2" type="ORF">BU14_0027s0126</name>
</gene>